<proteinExistence type="inferred from homology"/>
<comment type="caution">
    <text evidence="2">The sequence shown here is derived from an EMBL/GenBank/DDBJ whole genome shotgun (WGS) entry which is preliminary data.</text>
</comment>
<dbReference type="InterPro" id="IPR000600">
    <property type="entry name" value="ROK"/>
</dbReference>
<dbReference type="Gene3D" id="1.10.10.10">
    <property type="entry name" value="Winged helix-like DNA-binding domain superfamily/Winged helix DNA-binding domain"/>
    <property type="match status" value="1"/>
</dbReference>
<dbReference type="SUPFAM" id="SSF46785">
    <property type="entry name" value="Winged helix' DNA-binding domain"/>
    <property type="match status" value="1"/>
</dbReference>
<keyword evidence="3" id="KW-1185">Reference proteome</keyword>
<dbReference type="InterPro" id="IPR036388">
    <property type="entry name" value="WH-like_DNA-bd_sf"/>
</dbReference>
<gene>
    <name evidence="2" type="ORF">BG844_00750</name>
</gene>
<protein>
    <submittedName>
        <fullName evidence="2">ROK family protein</fullName>
    </submittedName>
</protein>
<dbReference type="SUPFAM" id="SSF53067">
    <property type="entry name" value="Actin-like ATPase domain"/>
    <property type="match status" value="2"/>
</dbReference>
<dbReference type="InterPro" id="IPR043129">
    <property type="entry name" value="ATPase_NBD"/>
</dbReference>
<sequence>MTTRATELLRVVHARPGVTRADAARLIGVGTGATTELVGRLGQAELLAEGPAAPSGARGRPTTALIPHPRGPLIAATSITHEAWRADVVELGGGILATVGEELHGRGGNEVVAAIGTAVAELRTRFAGRIRGIGIAVPGTVSRDLMLDASNLGWHDVDLAAAWPGAEIFVAGNDATLAASAESHRGVAVGASVALHLRIEAGLGGAVVNGGQVLVGALGAAGEFGHMPFGDPAVVCPCGARGCWGTAVAGSALARALGHEQPRDPVSYARRVIAATDAAATDATATVAAALGRGIAGLVNGLDPDLVTLGGLGVDLLAAAPDRIEEAYRAGLMGFRRAAPPPVLAAALGDDGPLAGAAEEAWTALLTNLV</sequence>
<dbReference type="Pfam" id="PF00480">
    <property type="entry name" value="ROK"/>
    <property type="match status" value="1"/>
</dbReference>
<name>A0A1K0GXI2_9ACTN</name>
<accession>A0A1K0GXI2</accession>
<dbReference type="EMBL" id="MEIA01000004">
    <property type="protein sequence ID" value="OJF16132.1"/>
    <property type="molecule type" value="Genomic_DNA"/>
</dbReference>
<dbReference type="InterPro" id="IPR049874">
    <property type="entry name" value="ROK_cs"/>
</dbReference>
<dbReference type="RefSeq" id="WP_071802747.1">
    <property type="nucleotide sequence ID" value="NZ_MEIA01000004.1"/>
</dbReference>
<evidence type="ECO:0000313" key="2">
    <source>
        <dbReference type="EMBL" id="OJF16132.1"/>
    </source>
</evidence>
<reference evidence="2 3" key="1">
    <citation type="submission" date="2016-09" db="EMBL/GenBank/DDBJ databases">
        <title>Couchioplanes caeruleus draft genome sequence.</title>
        <authorList>
            <person name="Sheehan J."/>
            <person name="Caffrey P."/>
        </authorList>
    </citation>
    <scope>NUCLEOTIDE SEQUENCE [LARGE SCALE GENOMIC DNA]</scope>
    <source>
        <strain evidence="2 3">DSM 43634</strain>
    </source>
</reference>
<dbReference type="AlphaFoldDB" id="A0A1K0GXI2"/>
<organism evidence="2 3">
    <name type="scientific">Couchioplanes caeruleus subsp. caeruleus</name>
    <dbReference type="NCBI Taxonomy" id="56427"/>
    <lineage>
        <taxon>Bacteria</taxon>
        <taxon>Bacillati</taxon>
        <taxon>Actinomycetota</taxon>
        <taxon>Actinomycetes</taxon>
        <taxon>Micromonosporales</taxon>
        <taxon>Micromonosporaceae</taxon>
        <taxon>Couchioplanes</taxon>
    </lineage>
</organism>
<dbReference type="PROSITE" id="PS01125">
    <property type="entry name" value="ROK"/>
    <property type="match status" value="1"/>
</dbReference>
<dbReference type="InterPro" id="IPR036390">
    <property type="entry name" value="WH_DNA-bd_sf"/>
</dbReference>
<dbReference type="Gene3D" id="3.30.420.40">
    <property type="match status" value="2"/>
</dbReference>
<comment type="similarity">
    <text evidence="1">Belongs to the ROK (NagC/XylR) family.</text>
</comment>
<evidence type="ECO:0000256" key="1">
    <source>
        <dbReference type="ARBA" id="ARBA00006479"/>
    </source>
</evidence>
<evidence type="ECO:0000313" key="3">
    <source>
        <dbReference type="Proteomes" id="UP000182486"/>
    </source>
</evidence>
<dbReference type="PANTHER" id="PTHR18964">
    <property type="entry name" value="ROK (REPRESSOR, ORF, KINASE) FAMILY"/>
    <property type="match status" value="1"/>
</dbReference>
<dbReference type="Proteomes" id="UP000182486">
    <property type="component" value="Unassembled WGS sequence"/>
</dbReference>
<dbReference type="PANTHER" id="PTHR18964:SF149">
    <property type="entry name" value="BIFUNCTIONAL UDP-N-ACETYLGLUCOSAMINE 2-EPIMERASE_N-ACETYLMANNOSAMINE KINASE"/>
    <property type="match status" value="1"/>
</dbReference>